<feature type="domain" description="KIB1-4 beta-propeller" evidence="1">
    <location>
        <begin position="100"/>
        <end position="365"/>
    </location>
</feature>
<comment type="caution">
    <text evidence="2">The sequence shown here is derived from an EMBL/GenBank/DDBJ whole genome shotgun (WGS) entry which is preliminary data.</text>
</comment>
<accession>A0A3L6SA90</accession>
<evidence type="ECO:0000259" key="1">
    <source>
        <dbReference type="Pfam" id="PF03478"/>
    </source>
</evidence>
<proteinExistence type="predicted"/>
<evidence type="ECO:0000313" key="2">
    <source>
        <dbReference type="EMBL" id="RLN17424.1"/>
    </source>
</evidence>
<organism evidence="2 3">
    <name type="scientific">Panicum miliaceum</name>
    <name type="common">Proso millet</name>
    <name type="synonym">Broomcorn millet</name>
    <dbReference type="NCBI Taxonomy" id="4540"/>
    <lineage>
        <taxon>Eukaryota</taxon>
        <taxon>Viridiplantae</taxon>
        <taxon>Streptophyta</taxon>
        <taxon>Embryophyta</taxon>
        <taxon>Tracheophyta</taxon>
        <taxon>Spermatophyta</taxon>
        <taxon>Magnoliopsida</taxon>
        <taxon>Liliopsida</taxon>
        <taxon>Poales</taxon>
        <taxon>Poaceae</taxon>
        <taxon>PACMAD clade</taxon>
        <taxon>Panicoideae</taxon>
        <taxon>Panicodae</taxon>
        <taxon>Paniceae</taxon>
        <taxon>Panicinae</taxon>
        <taxon>Panicum</taxon>
        <taxon>Panicum sect. Panicum</taxon>
    </lineage>
</organism>
<keyword evidence="3" id="KW-1185">Reference proteome</keyword>
<protein>
    <recommendedName>
        <fullName evidence="1">KIB1-4 beta-propeller domain-containing protein</fullName>
    </recommendedName>
</protein>
<dbReference type="InterPro" id="IPR005174">
    <property type="entry name" value="KIB1-4_b-propeller"/>
</dbReference>
<dbReference type="InterPro" id="IPR036047">
    <property type="entry name" value="F-box-like_dom_sf"/>
</dbReference>
<dbReference type="PANTHER" id="PTHR33110">
    <property type="entry name" value="F-BOX/KELCH-REPEAT PROTEIN-RELATED"/>
    <property type="match status" value="1"/>
</dbReference>
<sequence length="403" mass="44679">MTDHDARGSSPPWAELPADALSEIAGHLHDAGDFVRFRAVCRPWREALPPPRAPSFLPWIVEAYDSSIDDLRVLLPWVVESYASTGDPHVLLHSPFSTRKTRHLPPLAALRGMKIQGSDTSSGRVLAVGCSDEGRTVALINPLDGDGTSLPLLADSVPGRTRGKWWRSASGLVSSNGVVVFHTDDDPFDDLAAILLRPGEPGWEEGDVTCPAGVETRYLYRDKRRAAALWSAAALPGVACGVVTLPLRPHASDRYVLDFRGELVIVDIVIPQKYELAGVPPRSVFFQIHTMQVEDDGWHRWVEREHGRGDTITDHLCFFLGRKSSFAIDAREFAGSAEVTLTGGCAYFFYWHPKCTESEQIDGVYRYCFRSGTVTVVDELPTIIIPMWFMPRPRISPLLPRVQ</sequence>
<dbReference type="STRING" id="4540.A0A3L6SA90"/>
<dbReference type="EMBL" id="PQIB02000005">
    <property type="protein sequence ID" value="RLN17424.1"/>
    <property type="molecule type" value="Genomic_DNA"/>
</dbReference>
<gene>
    <name evidence="2" type="ORF">C2845_PM02G28720</name>
</gene>
<dbReference type="SUPFAM" id="SSF81383">
    <property type="entry name" value="F-box domain"/>
    <property type="match status" value="1"/>
</dbReference>
<dbReference type="PANTHER" id="PTHR33110:SF134">
    <property type="entry name" value="OS09G0565350 PROTEIN"/>
    <property type="match status" value="1"/>
</dbReference>
<dbReference type="CDD" id="cd09917">
    <property type="entry name" value="F-box_SF"/>
    <property type="match status" value="1"/>
</dbReference>
<dbReference type="Gene3D" id="1.20.1280.50">
    <property type="match status" value="1"/>
</dbReference>
<reference evidence="3" key="1">
    <citation type="journal article" date="2019" name="Nat. Commun.">
        <title>The genome of broomcorn millet.</title>
        <authorList>
            <person name="Zou C."/>
            <person name="Miki D."/>
            <person name="Li D."/>
            <person name="Tang Q."/>
            <person name="Xiao L."/>
            <person name="Rajput S."/>
            <person name="Deng P."/>
            <person name="Jia W."/>
            <person name="Huang R."/>
            <person name="Zhang M."/>
            <person name="Sun Y."/>
            <person name="Hu J."/>
            <person name="Fu X."/>
            <person name="Schnable P.S."/>
            <person name="Li F."/>
            <person name="Zhang H."/>
            <person name="Feng B."/>
            <person name="Zhu X."/>
            <person name="Liu R."/>
            <person name="Schnable J.C."/>
            <person name="Zhu J.-K."/>
            <person name="Zhang H."/>
        </authorList>
    </citation>
    <scope>NUCLEOTIDE SEQUENCE [LARGE SCALE GENOMIC DNA]</scope>
</reference>
<evidence type="ECO:0000313" key="3">
    <source>
        <dbReference type="Proteomes" id="UP000275267"/>
    </source>
</evidence>
<dbReference type="Proteomes" id="UP000275267">
    <property type="component" value="Unassembled WGS sequence"/>
</dbReference>
<dbReference type="Pfam" id="PF03478">
    <property type="entry name" value="Beta-prop_KIB1-4"/>
    <property type="match status" value="1"/>
</dbReference>
<dbReference type="AlphaFoldDB" id="A0A3L6SA90"/>
<dbReference type="OrthoDB" id="667156at2759"/>
<name>A0A3L6SA90_PANMI</name>